<protein>
    <submittedName>
        <fullName evidence="1">Uncharacterized protein</fullName>
    </submittedName>
</protein>
<gene>
    <name evidence="1" type="ORF">CHR90_12930</name>
</gene>
<proteinExistence type="predicted"/>
<comment type="caution">
    <text evidence="1">The sequence shown here is derived from an EMBL/GenBank/DDBJ whole genome shotgun (WGS) entry which is preliminary data.</text>
</comment>
<dbReference type="RefSeq" id="WP_094409435.1">
    <property type="nucleotide sequence ID" value="NZ_BMJZ01000002.1"/>
</dbReference>
<evidence type="ECO:0000313" key="2">
    <source>
        <dbReference type="Proteomes" id="UP000216361"/>
    </source>
</evidence>
<name>A0A255XLM3_9PROT</name>
<evidence type="ECO:0000313" key="1">
    <source>
        <dbReference type="EMBL" id="OYQ17873.1"/>
    </source>
</evidence>
<dbReference type="EMBL" id="NOXS01000033">
    <property type="protein sequence ID" value="OYQ17873.1"/>
    <property type="molecule type" value="Genomic_DNA"/>
</dbReference>
<dbReference type="AlphaFoldDB" id="A0A255XLM3"/>
<sequence length="87" mass="10000">MSLRKTHPNKHIEAAIAFAEAAGWRFVPSEGHAFGRLLCPLNDPTCQGYRFCQFSVWSTPRVPEHEARKIRHHVNHCRHYDPGGTHE</sequence>
<reference evidence="1 2" key="1">
    <citation type="submission" date="2017-07" db="EMBL/GenBank/DDBJ databases">
        <title>Elstera cyanobacteriorum sp. nov., a novel bacterium isolated from cyanobacterial aggregates in a eutrophic lake.</title>
        <authorList>
            <person name="Cai H."/>
        </authorList>
    </citation>
    <scope>NUCLEOTIDE SEQUENCE [LARGE SCALE GENOMIC DNA]</scope>
    <source>
        <strain evidence="1 2">TH019</strain>
    </source>
</reference>
<accession>A0A255XLM3</accession>
<dbReference type="OrthoDB" id="8778495at2"/>
<keyword evidence="2" id="KW-1185">Reference proteome</keyword>
<organism evidence="1 2">
    <name type="scientific">Elstera cyanobacteriorum</name>
    <dbReference type="NCBI Taxonomy" id="2022747"/>
    <lineage>
        <taxon>Bacteria</taxon>
        <taxon>Pseudomonadati</taxon>
        <taxon>Pseudomonadota</taxon>
        <taxon>Alphaproteobacteria</taxon>
        <taxon>Rhodospirillales</taxon>
        <taxon>Rhodospirillaceae</taxon>
        <taxon>Elstera</taxon>
    </lineage>
</organism>
<dbReference type="Proteomes" id="UP000216361">
    <property type="component" value="Unassembled WGS sequence"/>
</dbReference>